<dbReference type="RefSeq" id="WP_198680367.1">
    <property type="nucleotide sequence ID" value="NZ_SGXM01000015.1"/>
</dbReference>
<dbReference type="InterPro" id="IPR041664">
    <property type="entry name" value="AAA_16"/>
</dbReference>
<sequence>MSPSENAMVHCHQTRWKNGEFSLSRESISIQRDRSPTAMLVARPAAADYAAMALDSFTREFALRHALDDSWAIRPLKLVCEGSDPCLFLRDPGGVPLGSLLGKPMPVETTLRYGLSIATALEGLHAAQLVHRNIKPNNLIVDCDDGRVRLTGFGLASNLPRERRIPEPPEAIAGTLSYMSPEQTGRMNRSVDSRSDLYALGVTLYEMLTGALPFAAESPLEWVHCHVARKPLPPASTLSLPSTLSRVVMKLLSKTAEDRYQTARGLRQDLQRCLDEWASSKEIVDFALDQYGSEDRLVIPEKLYGRETEVQTLLAAFERCTQKRSLEFALVSGYSGIGKSSVVNELHRALVPSRGLFAFGKFDQYNRGVPYATLVQAFRGLVRGLLAKAPAERLTWRSAFQEALAPNARLITDLVPELVSIIGQPEPVAPQEPKVALRRFSLTFQRFIGVFAHASHPLVLFLDDLQWLDAATLDFLEDLLVAGEVQHLLVIGAYRDNEVDSSHPLAMKLAAIRNAGVNLQEIRLTPLEPAHIEKLLADALHAEPAKVAPLARVVTDKSGGNPFFTVQFLNALVSDRLVTFSSETRQWSWDISRIGRKGYTDNVVDLMVRRIESLPPDFRESLQQLSCLGEETDLPTLCAVLGLDEQGVHTALRAAVCDGLIERRGDRYVFAHDRVQEAAYSLISPSEREQIHLGIGRVLLNTTSVEKREELIFEIVGQLNRGASLISDERERLELARLNLIAGRRAKSATAYASALNYLAAGQSLLEETHWSGSRDLRFGLELTRAECEFLTGSLTTAESRLTALAHRASDIPETAAVACMQMDVYLVLDRNDLAVSVCLDYLRKVDIEWSPHPDDAMVCYEYERIWSLVGDRSIESLIDLPLMQDPVALSTVEALSKLFAPAVQSDANLACLTVCRAVSLSLQFGNCDASCVLYANVGRVAGRRFGDYAAGLRFGELGCNLVDRRGLGRYEAKTFLCFAIFVLRWMRPVRLCRDFLRRAFLAANRIGDLPYGAYVGNNLIADLLFSGEELTAVEEEAERGLAYAKRIGFGLVKDFITVQMAMIRTLRGRTSPFGHLDDGANSEVEIERHMSSSPELALAACLYWVRKLQARYFSGDFEAALDAAMNAERLLWIASSFSEEAEYHFYAALTRAALCEVVSIRSKDHQQALTAHHAQLSHWATECCAENFSSRATLVDAEIARIERRYEDAEQRYEAAIQAAATSGFVQIEALAFELASRFHRSRGRERVSRLYMDHAIERYGCWGAQGKVRQLSDGAGDSTSSGPAKSETYTTTTSVDQLDLNTVVRVLQAAWMKSISRN</sequence>
<dbReference type="SUPFAM" id="SSF56112">
    <property type="entry name" value="Protein kinase-like (PK-like)"/>
    <property type="match status" value="1"/>
</dbReference>
<organism evidence="4 5">
    <name type="scientific">Cupriavidus agavae</name>
    <dbReference type="NCBI Taxonomy" id="1001822"/>
    <lineage>
        <taxon>Bacteria</taxon>
        <taxon>Pseudomonadati</taxon>
        <taxon>Pseudomonadota</taxon>
        <taxon>Betaproteobacteria</taxon>
        <taxon>Burkholderiales</taxon>
        <taxon>Burkholderiaceae</taxon>
        <taxon>Cupriavidus</taxon>
    </lineage>
</organism>
<keyword evidence="1" id="KW-0175">Coiled coil</keyword>
<dbReference type="CDD" id="cd14014">
    <property type="entry name" value="STKc_PknB_like"/>
    <property type="match status" value="1"/>
</dbReference>
<dbReference type="GO" id="GO:0004672">
    <property type="term" value="F:protein kinase activity"/>
    <property type="evidence" value="ECO:0007669"/>
    <property type="project" value="InterPro"/>
</dbReference>
<keyword evidence="5" id="KW-1185">Reference proteome</keyword>
<proteinExistence type="predicted"/>
<gene>
    <name evidence="4" type="ORF">EV147_5164</name>
</gene>
<comment type="caution">
    <text evidence="4">The sequence shown here is derived from an EMBL/GenBank/DDBJ whole genome shotgun (WGS) entry which is preliminary data.</text>
</comment>
<reference evidence="4 5" key="1">
    <citation type="journal article" date="2015" name="Stand. Genomic Sci.">
        <title>Genomic Encyclopedia of Bacterial and Archaeal Type Strains, Phase III: the genomes of soil and plant-associated and newly described type strains.</title>
        <authorList>
            <person name="Whitman W.B."/>
            <person name="Woyke T."/>
            <person name="Klenk H.P."/>
            <person name="Zhou Y."/>
            <person name="Lilburn T.G."/>
            <person name="Beck B.J."/>
            <person name="De Vos P."/>
            <person name="Vandamme P."/>
            <person name="Eisen J.A."/>
            <person name="Garrity G."/>
            <person name="Hugenholtz P."/>
            <person name="Kyrpides N.C."/>
        </authorList>
    </citation>
    <scope>NUCLEOTIDE SEQUENCE [LARGE SCALE GENOMIC DNA]</scope>
    <source>
        <strain evidence="4 5">ASC-9842</strain>
    </source>
</reference>
<dbReference type="EMBL" id="SGXM01000015">
    <property type="protein sequence ID" value="RZT28851.1"/>
    <property type="molecule type" value="Genomic_DNA"/>
</dbReference>
<dbReference type="InterPro" id="IPR000719">
    <property type="entry name" value="Prot_kinase_dom"/>
</dbReference>
<evidence type="ECO:0000313" key="5">
    <source>
        <dbReference type="Proteomes" id="UP000291078"/>
    </source>
</evidence>
<evidence type="ECO:0000259" key="3">
    <source>
        <dbReference type="PROSITE" id="PS50011"/>
    </source>
</evidence>
<evidence type="ECO:0000256" key="1">
    <source>
        <dbReference type="SAM" id="Coils"/>
    </source>
</evidence>
<dbReference type="GO" id="GO:0005524">
    <property type="term" value="F:ATP binding"/>
    <property type="evidence" value="ECO:0007669"/>
    <property type="project" value="InterPro"/>
</dbReference>
<feature type="compositionally biased region" description="Polar residues" evidence="2">
    <location>
        <begin position="1279"/>
        <end position="1294"/>
    </location>
</feature>
<dbReference type="InterPro" id="IPR027417">
    <property type="entry name" value="P-loop_NTPase"/>
</dbReference>
<dbReference type="PANTHER" id="PTHR43642">
    <property type="entry name" value="HYBRID SIGNAL TRANSDUCTION HISTIDINE KINASE G"/>
    <property type="match status" value="1"/>
</dbReference>
<feature type="coiled-coil region" evidence="1">
    <location>
        <begin position="1193"/>
        <end position="1220"/>
    </location>
</feature>
<dbReference type="InterPro" id="IPR011009">
    <property type="entry name" value="Kinase-like_dom_sf"/>
</dbReference>
<dbReference type="Proteomes" id="UP000291078">
    <property type="component" value="Unassembled WGS sequence"/>
</dbReference>
<dbReference type="Pfam" id="PF13191">
    <property type="entry name" value="AAA_16"/>
    <property type="match status" value="1"/>
</dbReference>
<evidence type="ECO:0000256" key="2">
    <source>
        <dbReference type="SAM" id="MobiDB-lite"/>
    </source>
</evidence>
<dbReference type="InterPro" id="IPR053159">
    <property type="entry name" value="Hybrid_Histidine_Kinase"/>
</dbReference>
<dbReference type="PROSITE" id="PS50011">
    <property type="entry name" value="PROTEIN_KINASE_DOM"/>
    <property type="match status" value="1"/>
</dbReference>
<protein>
    <submittedName>
        <fullName evidence="4">Putative ATPase</fullName>
    </submittedName>
</protein>
<feature type="region of interest" description="Disordered" evidence="2">
    <location>
        <begin position="1274"/>
        <end position="1294"/>
    </location>
</feature>
<dbReference type="SUPFAM" id="SSF52540">
    <property type="entry name" value="P-loop containing nucleoside triphosphate hydrolases"/>
    <property type="match status" value="1"/>
</dbReference>
<evidence type="ECO:0000313" key="4">
    <source>
        <dbReference type="EMBL" id="RZT28851.1"/>
    </source>
</evidence>
<dbReference type="Gene3D" id="1.10.510.10">
    <property type="entry name" value="Transferase(Phosphotransferase) domain 1"/>
    <property type="match status" value="1"/>
</dbReference>
<dbReference type="Gene3D" id="3.40.50.300">
    <property type="entry name" value="P-loop containing nucleotide triphosphate hydrolases"/>
    <property type="match status" value="1"/>
</dbReference>
<name>A0A4Q7R7Q2_9BURK</name>
<dbReference type="Pfam" id="PF00069">
    <property type="entry name" value="Pkinase"/>
    <property type="match status" value="1"/>
</dbReference>
<feature type="domain" description="Protein kinase" evidence="3">
    <location>
        <begin position="10"/>
        <end position="278"/>
    </location>
</feature>
<dbReference type="PANTHER" id="PTHR43642:SF1">
    <property type="entry name" value="HYBRID SIGNAL TRANSDUCTION HISTIDINE KINASE G"/>
    <property type="match status" value="1"/>
</dbReference>
<accession>A0A4Q7R7Q2</accession>